<proteinExistence type="predicted"/>
<name>A0A6C0EK75_9ZZZZ</name>
<sequence length="307" mass="36054">MKNIVKSLITFNKIKFDKKSQLNIKITSKEEVVISSYNYNNCELISSKGGIKIFIDSLRKFNKNCTVIVLCSIKNKSIMLENYLKENNSNILYYNFIEIHHDDRFFIIQKFLKKNVFSRILIADMNDIIFQSNPFEIISNNKLYCSLENNILSDPGGGSCNLRWLIRLEYILEHKSFLSKKTVTKNLYKKYKDKNVICCGTIISEYNTIMEYLNYYMSINKKGNLHRIPRVVGQGIYIDYCYKNTDKCIIKNQEFGKILTLDNVNFNKISRDNNGYLINSNSEKYCIIHQIDRCGQKNLEYLKNIIL</sequence>
<evidence type="ECO:0000313" key="1">
    <source>
        <dbReference type="EMBL" id="QHT28699.1"/>
    </source>
</evidence>
<reference evidence="1" key="1">
    <citation type="journal article" date="2020" name="Nature">
        <title>Giant virus diversity and host interactions through global metagenomics.</title>
        <authorList>
            <person name="Schulz F."/>
            <person name="Roux S."/>
            <person name="Paez-Espino D."/>
            <person name="Jungbluth S."/>
            <person name="Walsh D.A."/>
            <person name="Denef V.J."/>
            <person name="McMahon K.D."/>
            <person name="Konstantinidis K.T."/>
            <person name="Eloe-Fadrosh E.A."/>
            <person name="Kyrpides N.C."/>
            <person name="Woyke T."/>
        </authorList>
    </citation>
    <scope>NUCLEOTIDE SEQUENCE</scope>
    <source>
        <strain evidence="1">GVMAG-M-3300001351-8</strain>
    </source>
</reference>
<dbReference type="EMBL" id="MN738863">
    <property type="protein sequence ID" value="QHT28699.1"/>
    <property type="molecule type" value="Genomic_DNA"/>
</dbReference>
<organism evidence="1">
    <name type="scientific">viral metagenome</name>
    <dbReference type="NCBI Taxonomy" id="1070528"/>
    <lineage>
        <taxon>unclassified sequences</taxon>
        <taxon>metagenomes</taxon>
        <taxon>organismal metagenomes</taxon>
    </lineage>
</organism>
<protein>
    <submittedName>
        <fullName evidence="1">Uncharacterized protein</fullName>
    </submittedName>
</protein>
<dbReference type="AlphaFoldDB" id="A0A6C0EK75"/>
<accession>A0A6C0EK75</accession>